<keyword evidence="1" id="KW-0547">Nucleotide-binding</keyword>
<dbReference type="GO" id="GO:0005525">
    <property type="term" value="F:GTP binding"/>
    <property type="evidence" value="ECO:0007669"/>
    <property type="project" value="UniProtKB-KW"/>
</dbReference>
<feature type="domain" description="AIG1-type G" evidence="4">
    <location>
        <begin position="723"/>
        <end position="926"/>
    </location>
</feature>
<evidence type="ECO:0000256" key="1">
    <source>
        <dbReference type="ARBA" id="ARBA00022741"/>
    </source>
</evidence>
<organism evidence="5 6">
    <name type="scientific">Clupea harengus</name>
    <name type="common">Atlantic herring</name>
    <dbReference type="NCBI Taxonomy" id="7950"/>
    <lineage>
        <taxon>Eukaryota</taxon>
        <taxon>Metazoa</taxon>
        <taxon>Chordata</taxon>
        <taxon>Craniata</taxon>
        <taxon>Vertebrata</taxon>
        <taxon>Euteleostomi</taxon>
        <taxon>Actinopterygii</taxon>
        <taxon>Neopterygii</taxon>
        <taxon>Teleostei</taxon>
        <taxon>Clupei</taxon>
        <taxon>Clupeiformes</taxon>
        <taxon>Clupeoidei</taxon>
        <taxon>Clupeidae</taxon>
        <taxon>Clupea</taxon>
    </lineage>
</organism>
<evidence type="ECO:0000256" key="2">
    <source>
        <dbReference type="ARBA" id="ARBA00023134"/>
    </source>
</evidence>
<evidence type="ECO:0000313" key="6">
    <source>
        <dbReference type="RefSeq" id="XP_042562106.1"/>
    </source>
</evidence>
<proteinExistence type="predicted"/>
<feature type="domain" description="AIG1-type G" evidence="4">
    <location>
        <begin position="488"/>
        <end position="687"/>
    </location>
</feature>
<feature type="coiled-coil region" evidence="3">
    <location>
        <begin position="682"/>
        <end position="716"/>
    </location>
</feature>
<dbReference type="InterPro" id="IPR045058">
    <property type="entry name" value="GIMA/IAN/Toc"/>
</dbReference>
<dbReference type="InterPro" id="IPR006703">
    <property type="entry name" value="G_AIG1"/>
</dbReference>
<dbReference type="GeneID" id="122131372"/>
<dbReference type="PANTHER" id="PTHR10903:SF107">
    <property type="entry name" value="GTPASE IMAP FAMILY MEMBER 4-LIKE-RELATED"/>
    <property type="match status" value="1"/>
</dbReference>
<sequence>MYLILGTGQYENTRQIHQPSLRIVLLGFRLSGKSSTGNTILGKDVFELCFMSKCERRQGEVTGRQITVVTTPSWDCVRGLNDAPEFLKQETVLSVSLCHPGPHAVLLLIRLDVSFTSEYRQHVEGYLSLFSGAIWSHTLVLFTCGDWLGDTTIEQHIESEGEHLKRLVEKCGNRYHVLNNTNSTDDTQVTELLDKIEEMVTGNRGCHYEMDRKRLEETQERRMKEEERAKERLMKVEKQSQHLQSLKRKSPPLSEFRVVLLGYRCAGKSSSGNTILGREEFDLKRRTAQCVKRQGEVAGRQVTVVDTPGFWLKHTVKDTPELTKQEIVLSVSLCPPGPHAVLLVIRVDLAITEDKQGKLQESLDFLSESVWSHTMVLFTCGDWLGDTTIEQYIESEGALQSLIEKCGNRYHVLNNENRGDDTQVTQLLEKIEEIVEGNRGHHFEMDRKRLEETQEKRQKEDERAKERLMKVEKQRQHLQSLKSKSPPLSEFRVVLLGNRYAGKSSSGNTILGREEFDLKRRTAQCVKRQGEVAGRQVTVVEAPGWWSKFNLKDTPELTKQEIVLSVSLCPPGPHAVLLVIRVDKAITEDKRGILQEHLEFLSESVWSHTMVLFTYGDWLGDTTIEQHIESEGALQSLIEKCGNRYHVLNNENRGDDTQVTQLLEKIEEIVEGNRGHHFEMDRKRLEETQEKRQKEDERAKERLMKVEKQRQHLQSLKSKSPPLSEFRVVLLGNRYAGKSSSGNTILGREEFDLKRRTAQCVKRQGEVAGRQVTVVEAPGWWSKFNLKDTPELTKQEIVLSVSLCPPGPHAVLLVIRVDEAITEDERGKLQGHLEFLGESVWSHTVVLFTYGDWLGDITIEQHIESEGALQSLVEKCGNRYHVLNNLNNTDDQLQRKNIEEHLRLAGEELWSHTMVLFTYGDWLGDTTIEQYIESEGESLHWLIQKCGHRYHVLNNKNKGDDSQVTELLQKIEEMVCLCFIVK</sequence>
<dbReference type="FunFam" id="3.40.50.300:FF:001809">
    <property type="entry name" value="Si:ch1073-365p7.2"/>
    <property type="match status" value="2"/>
</dbReference>
<feature type="domain" description="AIG1-type G" evidence="4">
    <location>
        <begin position="18"/>
        <end position="217"/>
    </location>
</feature>
<dbReference type="PROSITE" id="PS51720">
    <property type="entry name" value="G_AIG1"/>
    <property type="match status" value="4"/>
</dbReference>
<keyword evidence="2" id="KW-0342">GTP-binding</keyword>
<feature type="coiled-coil region" evidence="3">
    <location>
        <begin position="447"/>
        <end position="481"/>
    </location>
</feature>
<dbReference type="PANTHER" id="PTHR10903">
    <property type="entry name" value="GTPASE, IMAP FAMILY MEMBER-RELATED"/>
    <property type="match status" value="1"/>
</dbReference>
<protein>
    <submittedName>
        <fullName evidence="6">GTPase IMAP family member 8-like</fullName>
    </submittedName>
</protein>
<keyword evidence="5" id="KW-1185">Reference proteome</keyword>
<keyword evidence="3" id="KW-0175">Coiled coil</keyword>
<name>A0A8M1KDH3_CLUHA</name>
<evidence type="ECO:0000256" key="3">
    <source>
        <dbReference type="SAM" id="Coils"/>
    </source>
</evidence>
<feature type="coiled-coil region" evidence="3">
    <location>
        <begin position="208"/>
        <end position="246"/>
    </location>
</feature>
<gene>
    <name evidence="6" type="primary">LOC122131372</name>
</gene>
<dbReference type="OrthoDB" id="9982588at2759"/>
<dbReference type="Pfam" id="PF04548">
    <property type="entry name" value="AIG1"/>
    <property type="match status" value="5"/>
</dbReference>
<dbReference type="KEGG" id="char:122131372"/>
<dbReference type="FunFam" id="3.40.50.300:FF:001756">
    <property type="entry name" value="Si:dkey-185m8.2"/>
    <property type="match status" value="2"/>
</dbReference>
<evidence type="ECO:0000313" key="5">
    <source>
        <dbReference type="Proteomes" id="UP000515152"/>
    </source>
</evidence>
<feature type="domain" description="AIG1-type G" evidence="4">
    <location>
        <begin position="253"/>
        <end position="452"/>
    </location>
</feature>
<accession>A0A8M1KDH3</accession>
<evidence type="ECO:0000259" key="4">
    <source>
        <dbReference type="PROSITE" id="PS51720"/>
    </source>
</evidence>
<dbReference type="Proteomes" id="UP000515152">
    <property type="component" value="Unplaced"/>
</dbReference>
<dbReference type="RefSeq" id="XP_042562106.1">
    <property type="nucleotide sequence ID" value="XM_042706172.1"/>
</dbReference>
<dbReference type="CDD" id="cd01852">
    <property type="entry name" value="AIG1"/>
    <property type="match status" value="2"/>
</dbReference>
<dbReference type="AlphaFoldDB" id="A0A8M1KDH3"/>
<reference evidence="6" key="1">
    <citation type="submission" date="2025-08" db="UniProtKB">
        <authorList>
            <consortium name="RefSeq"/>
        </authorList>
    </citation>
    <scope>IDENTIFICATION</scope>
</reference>